<gene>
    <name evidence="2" type="ORF">SAMN05421504_109132</name>
</gene>
<dbReference type="Proteomes" id="UP000199515">
    <property type="component" value="Unassembled WGS sequence"/>
</dbReference>
<feature type="repeat" description="TPR" evidence="1">
    <location>
        <begin position="753"/>
        <end position="786"/>
    </location>
</feature>
<dbReference type="PROSITE" id="PS50005">
    <property type="entry name" value="TPR"/>
    <property type="match status" value="1"/>
</dbReference>
<dbReference type="EMBL" id="FNON01000009">
    <property type="protein sequence ID" value="SDZ08761.1"/>
    <property type="molecule type" value="Genomic_DNA"/>
</dbReference>
<dbReference type="PANTHER" id="PTHR47691">
    <property type="entry name" value="REGULATOR-RELATED"/>
    <property type="match status" value="1"/>
</dbReference>
<proteinExistence type="predicted"/>
<dbReference type="RefSeq" id="WP_091296340.1">
    <property type="nucleotide sequence ID" value="NZ_FNON01000009.1"/>
</dbReference>
<protein>
    <submittedName>
        <fullName evidence="2">Tetratricopeptide (TPR) repeat</fullName>
    </submittedName>
</protein>
<keyword evidence="3" id="KW-1185">Reference proteome</keyword>
<dbReference type="InterPro" id="IPR019734">
    <property type="entry name" value="TPR_rpt"/>
</dbReference>
<dbReference type="SUPFAM" id="SSF55073">
    <property type="entry name" value="Nucleotide cyclase"/>
    <property type="match status" value="1"/>
</dbReference>
<dbReference type="InterPro" id="IPR027417">
    <property type="entry name" value="P-loop_NTPase"/>
</dbReference>
<dbReference type="SUPFAM" id="SSF52540">
    <property type="entry name" value="P-loop containing nucleoside triphosphate hydrolases"/>
    <property type="match status" value="1"/>
</dbReference>
<dbReference type="Pfam" id="PF13424">
    <property type="entry name" value="TPR_12"/>
    <property type="match status" value="2"/>
</dbReference>
<dbReference type="InterPro" id="IPR011990">
    <property type="entry name" value="TPR-like_helical_dom_sf"/>
</dbReference>
<reference evidence="2 3" key="1">
    <citation type="submission" date="2016-10" db="EMBL/GenBank/DDBJ databases">
        <authorList>
            <person name="de Groot N.N."/>
        </authorList>
    </citation>
    <scope>NUCLEOTIDE SEQUENCE [LARGE SCALE GENOMIC DNA]</scope>
    <source>
        <strain evidence="2 3">CPCC 202699</strain>
    </source>
</reference>
<dbReference type="SUPFAM" id="SSF48452">
    <property type="entry name" value="TPR-like"/>
    <property type="match status" value="2"/>
</dbReference>
<dbReference type="GO" id="GO:0043531">
    <property type="term" value="F:ADP binding"/>
    <property type="evidence" value="ECO:0007669"/>
    <property type="project" value="InterPro"/>
</dbReference>
<dbReference type="PRINTS" id="PR00364">
    <property type="entry name" value="DISEASERSIST"/>
</dbReference>
<evidence type="ECO:0000313" key="3">
    <source>
        <dbReference type="Proteomes" id="UP000199515"/>
    </source>
</evidence>
<dbReference type="AlphaFoldDB" id="A0A1H3Q6F5"/>
<name>A0A1H3Q6F5_9PSEU</name>
<dbReference type="SMART" id="SM00028">
    <property type="entry name" value="TPR"/>
    <property type="match status" value="4"/>
</dbReference>
<evidence type="ECO:0000313" key="2">
    <source>
        <dbReference type="EMBL" id="SDZ08761.1"/>
    </source>
</evidence>
<dbReference type="STRING" id="589385.SAMN05421504_109132"/>
<keyword evidence="1" id="KW-0802">TPR repeat</keyword>
<evidence type="ECO:0000256" key="1">
    <source>
        <dbReference type="PROSITE-ProRule" id="PRU00339"/>
    </source>
</evidence>
<dbReference type="PANTHER" id="PTHR47691:SF3">
    <property type="entry name" value="HTH-TYPE TRANSCRIPTIONAL REGULATOR RV0890C-RELATED"/>
    <property type="match status" value="1"/>
</dbReference>
<dbReference type="Gene3D" id="3.40.50.300">
    <property type="entry name" value="P-loop containing nucleotide triphosphate hydrolases"/>
    <property type="match status" value="1"/>
</dbReference>
<organism evidence="2 3">
    <name type="scientific">Amycolatopsis xylanica</name>
    <dbReference type="NCBI Taxonomy" id="589385"/>
    <lineage>
        <taxon>Bacteria</taxon>
        <taxon>Bacillati</taxon>
        <taxon>Actinomycetota</taxon>
        <taxon>Actinomycetes</taxon>
        <taxon>Pseudonocardiales</taxon>
        <taxon>Pseudonocardiaceae</taxon>
        <taxon>Amycolatopsis</taxon>
    </lineage>
</organism>
<accession>A0A1H3Q6F5</accession>
<dbReference type="OrthoDB" id="7628974at2"/>
<dbReference type="Gene3D" id="1.25.40.10">
    <property type="entry name" value="Tetratricopeptide repeat domain"/>
    <property type="match status" value="1"/>
</dbReference>
<dbReference type="InterPro" id="IPR029787">
    <property type="entry name" value="Nucleotide_cyclase"/>
</dbReference>
<dbReference type="Gene3D" id="3.30.70.1230">
    <property type="entry name" value="Nucleotide cyclase"/>
    <property type="match status" value="1"/>
</dbReference>
<sequence>MSRAVHRTILVVDVAGFGDLRRTNLHQVTVHGGLYRVLTRAFAAAGIPWEVCEDEDRGDGALVLIPPSVPKSLLVEALPGALLTSLREHNGAHLAEEQIRLRMALHAGEIHYDEHGVVGRPVNLTFRLLELPVLKRALADSGGLLAVVTSAWFYDEVVWHSRERDGYHQVRAKAKETDTTAWISVPGKPLSPELLAPIAEESAPHQLPAGIRQFVGRESELGRLDTVSGAAGAVIITAIDGTAGIGKTTLAMHWAHQVKDRFPDGQLHVNLRGFDSGEPMDPGQALHGFLQALDVAPGGIPADLETRAALYRSLLAGRRMLIVLDNARSADQVRPLLPGTPSCLVVVTSRNQLRGLMVREGAYRIALDVLPAEDARALLAERIDGDRLAEEPGAVAELMELCARLPLALSIVAARAASQANLPLAALVHELKDERHRLDALDLGDTDLSVRAVFSWSYTVLSPVAARLFRLLGVHPGPDIDLLACEALAPDAKQLLKELVTAHLLAEHVPGRFRFHDLLRAYAAELAATEPDRRAAAERMLDHYLSAAARADRQIQPVQPGYEEAMSWFTAEHDTLLAMVTFAADHGFAEYAWRLASACQIFLRRVGRRHERVAVHRTALVASRKAGDVIGQATSLRQLAQGLSRLGRFEEAEELLDEAFEISLALQDKSYLLHVHLAYCRVFEAQGRHREALDHAKAGWELARRQTGRGDQAGALTGMGKQESMLGRFDEAAEHSAEALRLYAELPDKEGEANVLKNIGELDLRLGRLPEAVRCFERSLELDRELGDRYWEAYALDRLGEVHLACGDATRAKALWQQAFAIFTELRHPDAAGVRAKLSSPENAD</sequence>